<evidence type="ECO:0000259" key="1">
    <source>
        <dbReference type="Pfam" id="PF01206"/>
    </source>
</evidence>
<dbReference type="InterPro" id="IPR003787">
    <property type="entry name" value="Sulphur_relay_DsrE/F-like"/>
</dbReference>
<organism evidence="2 3">
    <name type="scientific">Candidatus Desulfatifera sulfidica</name>
    <dbReference type="NCBI Taxonomy" id="2841691"/>
    <lineage>
        <taxon>Bacteria</taxon>
        <taxon>Pseudomonadati</taxon>
        <taxon>Thermodesulfobacteriota</taxon>
        <taxon>Desulfobulbia</taxon>
        <taxon>Desulfobulbales</taxon>
        <taxon>Desulfobulbaceae</taxon>
        <taxon>Candidatus Desulfatifera</taxon>
    </lineage>
</organism>
<protein>
    <submittedName>
        <fullName evidence="2">Sulfurtransferase-like selenium metabolism protein YedF</fullName>
    </submittedName>
</protein>
<dbReference type="Pfam" id="PF02635">
    <property type="entry name" value="DsrE"/>
    <property type="match status" value="1"/>
</dbReference>
<accession>A0A8J6TA01</accession>
<dbReference type="SUPFAM" id="SSF75169">
    <property type="entry name" value="DsrEFH-like"/>
    <property type="match status" value="1"/>
</dbReference>
<dbReference type="InterPro" id="IPR036868">
    <property type="entry name" value="TusA-like_sf"/>
</dbReference>
<dbReference type="Gene3D" id="3.40.1260.10">
    <property type="entry name" value="DsrEFH-like"/>
    <property type="match status" value="1"/>
</dbReference>
<evidence type="ECO:0000313" key="2">
    <source>
        <dbReference type="EMBL" id="MBC8209121.1"/>
    </source>
</evidence>
<dbReference type="Gene3D" id="3.30.110.40">
    <property type="entry name" value="TusA-like domain"/>
    <property type="match status" value="1"/>
</dbReference>
<feature type="domain" description="UPF0033" evidence="1">
    <location>
        <begin position="2"/>
        <end position="65"/>
    </location>
</feature>
<sequence>MKIIDCRGLNCPEPVLRAKAALEQGLTEFVVLVDNQASHDNVLRFARSRECEVTSVQQDTGFEIRLVASGSTVDSEAEFSAADFPCELPVDKKIVYVISADSMGRGSDELGWALLQTYVATIGQLSPLPWRILFYNGGVKLVSTPGKALEALQKLSDQGVEIWSCGTCLEFFHLEKDLQVGQITNMYDILETMATADKLVSPY</sequence>
<dbReference type="EMBL" id="JACNLK010000077">
    <property type="protein sequence ID" value="MBC8209121.1"/>
    <property type="molecule type" value="Genomic_DNA"/>
</dbReference>
<dbReference type="InterPro" id="IPR027396">
    <property type="entry name" value="DsrEFH-like"/>
</dbReference>
<dbReference type="AlphaFoldDB" id="A0A8J6TA01"/>
<evidence type="ECO:0000313" key="3">
    <source>
        <dbReference type="Proteomes" id="UP000599024"/>
    </source>
</evidence>
<reference evidence="2 3" key="1">
    <citation type="submission" date="2020-08" db="EMBL/GenBank/DDBJ databases">
        <title>Bridging the membrane lipid divide: bacteria of the FCB group superphylum have the potential to synthesize archaeal ether lipids.</title>
        <authorList>
            <person name="Villanueva L."/>
            <person name="Von Meijenfeldt F.A.B."/>
            <person name="Westbye A.B."/>
            <person name="Yadav S."/>
            <person name="Hopmans E.C."/>
            <person name="Dutilh B.E."/>
            <person name="Sinninghe Damste J.S."/>
        </authorList>
    </citation>
    <scope>NUCLEOTIDE SEQUENCE [LARGE SCALE GENOMIC DNA]</scope>
    <source>
        <strain evidence="2">NIOZ-UU81</strain>
    </source>
</reference>
<dbReference type="Proteomes" id="UP000599024">
    <property type="component" value="Unassembled WGS sequence"/>
</dbReference>
<dbReference type="NCBIfam" id="TIGR03527">
    <property type="entry name" value="selenium_YedF"/>
    <property type="match status" value="1"/>
</dbReference>
<proteinExistence type="predicted"/>
<dbReference type="Pfam" id="PF01206">
    <property type="entry name" value="TusA"/>
    <property type="match status" value="1"/>
</dbReference>
<dbReference type="CDD" id="cd03421">
    <property type="entry name" value="SirA_like_N"/>
    <property type="match status" value="1"/>
</dbReference>
<dbReference type="SUPFAM" id="SSF64307">
    <property type="entry name" value="SirA-like"/>
    <property type="match status" value="1"/>
</dbReference>
<dbReference type="InterPro" id="IPR019870">
    <property type="entry name" value="Se_metab_YedF"/>
</dbReference>
<gene>
    <name evidence="2" type="primary">yedF</name>
    <name evidence="2" type="ORF">H8E79_08150</name>
</gene>
<name>A0A8J6TA01_9BACT</name>
<comment type="caution">
    <text evidence="2">The sequence shown here is derived from an EMBL/GenBank/DDBJ whole genome shotgun (WGS) entry which is preliminary data.</text>
</comment>
<dbReference type="InterPro" id="IPR001455">
    <property type="entry name" value="TusA-like"/>
</dbReference>